<sequence length="372" mass="38064">MSDESVGEKIYEAGLEIINPGGNPDLLRDIARAWREMNQELQTIADELGQAVNGTVGAGWSGGAAEAFREHWNEVHNAVRETGPQFDEVAAQLDEAANAIEEVNEAIHQIYLEIGVSIAISVGLSFVTVGFSTAAGAANAARLAAQAARLAARLGSILRKVASALRALKKLRALDRMKGVFQKGRTLFQAGRTWAGKNYLAKNTAINWAGNTGSTVVADAFDGKGNGVNVGEAIVSGGVSAVVGTPAGLGVSGVIKGSEIASSIMGGATGNVTGGAAWDIGKDLAEDGELNDVKGTVGNMGANLIAGALGGAAGHGLRKLGEVPDPDKPYWTLDGGTGGITQSGVGVAKEALTTDEKDAGKTPIQRVLNPED</sequence>
<evidence type="ECO:0000256" key="1">
    <source>
        <dbReference type="SAM" id="Coils"/>
    </source>
</evidence>
<feature type="domain" description="Outer membrane channel protein CpnT-like N-terminal" evidence="3">
    <location>
        <begin position="14"/>
        <end position="149"/>
    </location>
</feature>
<evidence type="ECO:0000256" key="2">
    <source>
        <dbReference type="SAM" id="MobiDB-lite"/>
    </source>
</evidence>
<dbReference type="Pfam" id="PF25547">
    <property type="entry name" value="WXG100_2"/>
    <property type="match status" value="1"/>
</dbReference>
<dbReference type="InterPro" id="IPR057746">
    <property type="entry name" value="CpnT-like_N"/>
</dbReference>
<dbReference type="EMBL" id="LAXD01000001">
    <property type="protein sequence ID" value="KWX02482.1"/>
    <property type="molecule type" value="Genomic_DNA"/>
</dbReference>
<evidence type="ECO:0000259" key="3">
    <source>
        <dbReference type="Pfam" id="PF25547"/>
    </source>
</evidence>
<dbReference type="Gene3D" id="1.10.287.1060">
    <property type="entry name" value="ESAT-6-like"/>
    <property type="match status" value="1"/>
</dbReference>
<dbReference type="SUPFAM" id="SSF140453">
    <property type="entry name" value="EsxAB dimer-like"/>
    <property type="match status" value="1"/>
</dbReference>
<dbReference type="InterPro" id="IPR036689">
    <property type="entry name" value="ESAT-6-like_sf"/>
</dbReference>
<comment type="caution">
    <text evidence="4">The sequence shown here is derived from an EMBL/GenBank/DDBJ whole genome shotgun (WGS) entry which is preliminary data.</text>
</comment>
<dbReference type="OrthoDB" id="4147017at2"/>
<dbReference type="PATRIC" id="fig|1469144.10.peg.3784"/>
<feature type="region of interest" description="Disordered" evidence="2">
    <location>
        <begin position="351"/>
        <end position="372"/>
    </location>
</feature>
<keyword evidence="1" id="KW-0175">Coiled coil</keyword>
<organism evidence="4 5">
    <name type="scientific">Carbonactinospora thermoautotrophica</name>
    <dbReference type="NCBI Taxonomy" id="1469144"/>
    <lineage>
        <taxon>Bacteria</taxon>
        <taxon>Bacillati</taxon>
        <taxon>Actinomycetota</taxon>
        <taxon>Actinomycetes</taxon>
        <taxon>Kitasatosporales</taxon>
        <taxon>Carbonactinosporaceae</taxon>
        <taxon>Carbonactinospora</taxon>
    </lineage>
</organism>
<dbReference type="AlphaFoldDB" id="A0A132MYP9"/>
<evidence type="ECO:0000313" key="5">
    <source>
        <dbReference type="Proteomes" id="UP000070188"/>
    </source>
</evidence>
<evidence type="ECO:0000313" key="4">
    <source>
        <dbReference type="EMBL" id="KWX02482.1"/>
    </source>
</evidence>
<keyword evidence="5" id="KW-1185">Reference proteome</keyword>
<protein>
    <recommendedName>
        <fullName evidence="3">Outer membrane channel protein CpnT-like N-terminal domain-containing protein</fullName>
    </recommendedName>
</protein>
<dbReference type="InterPro" id="IPR010310">
    <property type="entry name" value="T7SS_ESAT-6-like"/>
</dbReference>
<name>A0A132MYP9_9ACTN</name>
<reference evidence="5" key="1">
    <citation type="submission" date="2015-04" db="EMBL/GenBank/DDBJ databases">
        <title>Physiological reanalysis, assessment of diazotrophy, and genome sequences of multiple isolates of Streptomyces thermoautotrophicus.</title>
        <authorList>
            <person name="MacKellar D.C."/>
            <person name="Lieber L."/>
            <person name="Norman J."/>
            <person name="Bolger A."/>
            <person name="Tobin C."/>
            <person name="Murray J.W."/>
            <person name="Chang R."/>
            <person name="Ford T."/>
            <person name="Nguyen P.Q."/>
            <person name="Woodward J."/>
            <person name="Permingeat H."/>
            <person name="Joshi N.S."/>
            <person name="Silver P.A."/>
            <person name="Usadel B."/>
            <person name="Rutherford A.W."/>
            <person name="Friesen M."/>
            <person name="Prell J."/>
        </authorList>
    </citation>
    <scope>NUCLEOTIDE SEQUENCE [LARGE SCALE GENOMIC DNA]</scope>
    <source>
        <strain evidence="5">H1</strain>
    </source>
</reference>
<dbReference type="Proteomes" id="UP000070188">
    <property type="component" value="Unassembled WGS sequence"/>
</dbReference>
<dbReference type="RefSeq" id="WP_066889510.1">
    <property type="nucleotide sequence ID" value="NZ_JYIJ01000017.1"/>
</dbReference>
<dbReference type="STRING" id="1469144.LI90_3525"/>
<gene>
    <name evidence="4" type="ORF">LI90_3525</name>
</gene>
<dbReference type="NCBIfam" id="TIGR03930">
    <property type="entry name" value="WXG100_ESAT6"/>
    <property type="match status" value="1"/>
</dbReference>
<proteinExistence type="predicted"/>
<accession>A0A132MYP9</accession>
<feature type="coiled-coil region" evidence="1">
    <location>
        <begin position="86"/>
        <end position="113"/>
    </location>
</feature>